<evidence type="ECO:0000256" key="1">
    <source>
        <dbReference type="SAM" id="Phobius"/>
    </source>
</evidence>
<dbReference type="Proteomes" id="UP000534426">
    <property type="component" value="Unassembled WGS sequence"/>
</dbReference>
<keyword evidence="1" id="KW-0812">Transmembrane</keyword>
<dbReference type="PANTHER" id="PTHR10132">
    <property type="entry name" value="ALPHA-/EPSILON-SARCOGLYCAN FAMILY MEMBER"/>
    <property type="match status" value="1"/>
</dbReference>
<feature type="non-terminal residue" evidence="3">
    <location>
        <position position="1"/>
    </location>
</feature>
<proteinExistence type="predicted"/>
<dbReference type="InterPro" id="IPR048347">
    <property type="entry name" value="Sarcoglycan_C"/>
</dbReference>
<accession>A0A7K4M618</accession>
<dbReference type="AlphaFoldDB" id="A0A7K4M618"/>
<name>A0A7K4M618_9AVES</name>
<feature type="non-terminal residue" evidence="3">
    <location>
        <position position="244"/>
    </location>
</feature>
<keyword evidence="1" id="KW-1133">Transmembrane helix</keyword>
<dbReference type="Pfam" id="PF20989">
    <property type="entry name" value="Sarcoglycan_2_C"/>
    <property type="match status" value="1"/>
</dbReference>
<comment type="caution">
    <text evidence="3">The sequence shown here is derived from an EMBL/GenBank/DDBJ whole genome shotgun (WGS) entry which is preliminary data.</text>
</comment>
<reference evidence="3 4" key="1">
    <citation type="submission" date="2019-09" db="EMBL/GenBank/DDBJ databases">
        <title>Bird 10,000 Genomes (B10K) Project - Family phase.</title>
        <authorList>
            <person name="Zhang G."/>
        </authorList>
    </citation>
    <scope>NUCLEOTIDE SEQUENCE [LARGE SCALE GENOMIC DNA]</scope>
    <source>
        <strain evidence="3">B10K-MSB-37135</strain>
        <tissue evidence="3">Heart</tissue>
    </source>
</reference>
<protein>
    <submittedName>
        <fullName evidence="3">SGCA protein</fullName>
    </submittedName>
</protein>
<gene>
    <name evidence="3" type="primary">Sgca</name>
    <name evidence="3" type="ORF">CRYUND_R09967</name>
</gene>
<dbReference type="PANTHER" id="PTHR10132:SF16">
    <property type="entry name" value="ALPHA-SARCOGLYCAN"/>
    <property type="match status" value="1"/>
</dbReference>
<organism evidence="3 4">
    <name type="scientific">Crypturellus undulatus</name>
    <dbReference type="NCBI Taxonomy" id="48396"/>
    <lineage>
        <taxon>Eukaryota</taxon>
        <taxon>Metazoa</taxon>
        <taxon>Chordata</taxon>
        <taxon>Craniata</taxon>
        <taxon>Vertebrata</taxon>
        <taxon>Euteleostomi</taxon>
        <taxon>Archelosauria</taxon>
        <taxon>Archosauria</taxon>
        <taxon>Dinosauria</taxon>
        <taxon>Saurischia</taxon>
        <taxon>Theropoda</taxon>
        <taxon>Coelurosauria</taxon>
        <taxon>Aves</taxon>
        <taxon>Palaeognathae</taxon>
        <taxon>Tinamiformes</taxon>
        <taxon>Tinamidae</taxon>
        <taxon>Crypturellus</taxon>
    </lineage>
</organism>
<sequence length="244" mass="25620">LRSLSPQVLAYSRATYETVAQRLVVTVVPLPGEGTSGIGGFQAGPLPRANLPPAAGPPRYQGEFLVADRDVEELLPAAARRLFAEAARGVWDRADLAIVNVTSALHRGARVPLPIEGRKEGVFVTVGSHGTFSQCLVAAASPQSRLRCRLGQQPVAGCYDTFAPRFSIAWCNLSLLEVPAGSVAPEPARGSGVLEEGGDFVPPSAAPAADLLASSLLTLLLPLLLALLLCLLLGHLMCCRREGV</sequence>
<keyword evidence="1" id="KW-0472">Membrane</keyword>
<feature type="domain" description="Sarcoglycan alpha/epsilon second" evidence="2">
    <location>
        <begin position="60"/>
        <end position="175"/>
    </location>
</feature>
<evidence type="ECO:0000313" key="4">
    <source>
        <dbReference type="Proteomes" id="UP000534426"/>
    </source>
</evidence>
<dbReference type="GO" id="GO:0016012">
    <property type="term" value="C:sarcoglycan complex"/>
    <property type="evidence" value="ECO:0007669"/>
    <property type="project" value="InterPro"/>
</dbReference>
<dbReference type="InterPro" id="IPR008908">
    <property type="entry name" value="Sarcoglycan_alpha/epsilon"/>
</dbReference>
<evidence type="ECO:0000313" key="3">
    <source>
        <dbReference type="EMBL" id="NWJ11639.1"/>
    </source>
</evidence>
<keyword evidence="4" id="KW-1185">Reference proteome</keyword>
<dbReference type="EMBL" id="VWPW01032736">
    <property type="protein sequence ID" value="NWJ11639.1"/>
    <property type="molecule type" value="Genomic_DNA"/>
</dbReference>
<feature type="transmembrane region" description="Helical" evidence="1">
    <location>
        <begin position="211"/>
        <end position="233"/>
    </location>
</feature>
<evidence type="ECO:0000259" key="2">
    <source>
        <dbReference type="Pfam" id="PF20989"/>
    </source>
</evidence>